<dbReference type="EMBL" id="OX465079">
    <property type="protein sequence ID" value="CAI9277863.1"/>
    <property type="molecule type" value="Genomic_DNA"/>
</dbReference>
<organism evidence="1 2">
    <name type="scientific">Lactuca saligna</name>
    <name type="common">Willowleaf lettuce</name>
    <dbReference type="NCBI Taxonomy" id="75948"/>
    <lineage>
        <taxon>Eukaryota</taxon>
        <taxon>Viridiplantae</taxon>
        <taxon>Streptophyta</taxon>
        <taxon>Embryophyta</taxon>
        <taxon>Tracheophyta</taxon>
        <taxon>Spermatophyta</taxon>
        <taxon>Magnoliopsida</taxon>
        <taxon>eudicotyledons</taxon>
        <taxon>Gunneridae</taxon>
        <taxon>Pentapetalae</taxon>
        <taxon>asterids</taxon>
        <taxon>campanulids</taxon>
        <taxon>Asterales</taxon>
        <taxon>Asteraceae</taxon>
        <taxon>Cichorioideae</taxon>
        <taxon>Cichorieae</taxon>
        <taxon>Lactucinae</taxon>
        <taxon>Lactuca</taxon>
    </lineage>
</organism>
<dbReference type="GO" id="GO:0000177">
    <property type="term" value="C:cytoplasmic exosome (RNase complex)"/>
    <property type="evidence" value="ECO:0007669"/>
    <property type="project" value="TreeGrafter"/>
</dbReference>
<accession>A0AA35YPX1</accession>
<dbReference type="GO" id="GO:0004519">
    <property type="term" value="F:endonuclease activity"/>
    <property type="evidence" value="ECO:0007669"/>
    <property type="project" value="TreeGrafter"/>
</dbReference>
<evidence type="ECO:0000313" key="2">
    <source>
        <dbReference type="Proteomes" id="UP001177003"/>
    </source>
</evidence>
<dbReference type="GO" id="GO:0071031">
    <property type="term" value="P:nuclear mRNA surveillance of mRNA 3'-end processing"/>
    <property type="evidence" value="ECO:0007669"/>
    <property type="project" value="TreeGrafter"/>
</dbReference>
<reference evidence="1" key="1">
    <citation type="submission" date="2023-04" db="EMBL/GenBank/DDBJ databases">
        <authorList>
            <person name="Vijverberg K."/>
            <person name="Xiong W."/>
            <person name="Schranz E."/>
        </authorList>
    </citation>
    <scope>NUCLEOTIDE SEQUENCE</scope>
</reference>
<dbReference type="SUPFAM" id="SSF50249">
    <property type="entry name" value="Nucleic acid-binding proteins"/>
    <property type="match status" value="1"/>
</dbReference>
<dbReference type="GO" id="GO:0000175">
    <property type="term" value="F:3'-5'-RNA exonuclease activity"/>
    <property type="evidence" value="ECO:0007669"/>
    <property type="project" value="TreeGrafter"/>
</dbReference>
<dbReference type="InterPro" id="IPR013785">
    <property type="entry name" value="Aldolase_TIM"/>
</dbReference>
<dbReference type="AlphaFoldDB" id="A0AA35YPX1"/>
<keyword evidence="2" id="KW-1185">Reference proteome</keyword>
<evidence type="ECO:0000313" key="1">
    <source>
        <dbReference type="EMBL" id="CAI9277863.1"/>
    </source>
</evidence>
<proteinExistence type="predicted"/>
<protein>
    <submittedName>
        <fullName evidence="1">Uncharacterized protein</fullName>
    </submittedName>
</protein>
<dbReference type="PANTHER" id="PTHR23355">
    <property type="entry name" value="RIBONUCLEASE"/>
    <property type="match status" value="1"/>
</dbReference>
<dbReference type="PANTHER" id="PTHR23355:SF35">
    <property type="entry name" value="EXOSOME COMPLEX EXONUCLEASE RRP44"/>
    <property type="match status" value="1"/>
</dbReference>
<dbReference type="InterPro" id="IPR050180">
    <property type="entry name" value="RNR_Ribonuclease"/>
</dbReference>
<dbReference type="Proteomes" id="UP001177003">
    <property type="component" value="Chromosome 3"/>
</dbReference>
<gene>
    <name evidence="1" type="ORF">LSALG_LOCUS17771</name>
</gene>
<dbReference type="InterPro" id="IPR012340">
    <property type="entry name" value="NA-bd_OB-fold"/>
</dbReference>
<dbReference type="Gene3D" id="3.20.20.70">
    <property type="entry name" value="Aldolase class I"/>
    <property type="match status" value="1"/>
</dbReference>
<sequence length="176" mass="19440">MLEPLLHIFAFVGLDLDVSSSKSLADSLDWAVGDDPYFNKLICILATRCMTQVVYFCSGDLSPPKFHHYGLVAPLYYFIHISPHQLEDMQGLVPGGDSKDTVWAPFLGTVRVQAVLVRNLGKPAELAGQYYLDGVMRYYSSLEVASEYFRSGADKISIGSDVVYVAEDYLKTGVGN</sequence>
<dbReference type="GO" id="GO:0000176">
    <property type="term" value="C:nuclear exosome (RNase complex)"/>
    <property type="evidence" value="ECO:0007669"/>
    <property type="project" value="TreeGrafter"/>
</dbReference>
<dbReference type="GO" id="GO:0016075">
    <property type="term" value="P:rRNA catabolic process"/>
    <property type="evidence" value="ECO:0007669"/>
    <property type="project" value="TreeGrafter"/>
</dbReference>
<name>A0AA35YPX1_LACSI</name>